<evidence type="ECO:0000256" key="3">
    <source>
        <dbReference type="ARBA" id="ARBA00022777"/>
    </source>
</evidence>
<keyword evidence="3" id="KW-0418">Kinase</keyword>
<protein>
    <recommendedName>
        <fullName evidence="1">non-specific serine/threonine protein kinase</fullName>
        <ecNumber evidence="1">2.7.11.1</ecNumber>
    </recommendedName>
</protein>
<sequence length="235" mass="27095">MYLLRKLKHGNIMKFCDSWVDDKKRTVNMITELFTFGNLRQVLNLLLSAKLLIPNQSIHREMPVPASLRLPAKDLLKDPFLQIENLNEPTHNPEYNQSVYTDSHCGSPCAPTLEFQRFHQNNEFKLTCKKKDENSVSLTLRIKSPSGRVRNIHFNFYVYTDTALLVAAEMVEHLELADHDVDFIADFIDYLIMKILPSWKPSDYFSSGGRSQREEAIENYLTLSPITTTSNARKG</sequence>
<evidence type="ECO:0000256" key="5">
    <source>
        <dbReference type="ARBA" id="ARBA00048679"/>
    </source>
</evidence>
<reference evidence="6 7" key="2">
    <citation type="journal article" date="2017" name="Genome Biol.">
        <title>New reference genome sequences of hot pepper reveal the massive evolution of plant disease-resistance genes by retroduplication.</title>
        <authorList>
            <person name="Kim S."/>
            <person name="Park J."/>
            <person name="Yeom S.I."/>
            <person name="Kim Y.M."/>
            <person name="Seo E."/>
            <person name="Kim K.T."/>
            <person name="Kim M.S."/>
            <person name="Lee J.M."/>
            <person name="Cheong K."/>
            <person name="Shin H.S."/>
            <person name="Kim S.B."/>
            <person name="Han K."/>
            <person name="Lee J."/>
            <person name="Park M."/>
            <person name="Lee H.A."/>
            <person name="Lee H.Y."/>
            <person name="Lee Y."/>
            <person name="Oh S."/>
            <person name="Lee J.H."/>
            <person name="Choi E."/>
            <person name="Choi E."/>
            <person name="Lee S.E."/>
            <person name="Jeon J."/>
            <person name="Kim H."/>
            <person name="Choi G."/>
            <person name="Song H."/>
            <person name="Lee J."/>
            <person name="Lee S.C."/>
            <person name="Kwon J.K."/>
            <person name="Lee H.Y."/>
            <person name="Koo N."/>
            <person name="Hong Y."/>
            <person name="Kim R.W."/>
            <person name="Kang W.H."/>
            <person name="Huh J.H."/>
            <person name="Kang B.C."/>
            <person name="Yang T.J."/>
            <person name="Lee Y.H."/>
            <person name="Bennetzen J.L."/>
            <person name="Choi D."/>
        </authorList>
    </citation>
    <scope>NUCLEOTIDE SEQUENCE [LARGE SCALE GENOMIC DNA]</scope>
    <source>
        <strain evidence="7">cv. CM334</strain>
    </source>
</reference>
<evidence type="ECO:0000256" key="4">
    <source>
        <dbReference type="ARBA" id="ARBA00047899"/>
    </source>
</evidence>
<evidence type="ECO:0000313" key="7">
    <source>
        <dbReference type="Proteomes" id="UP000222542"/>
    </source>
</evidence>
<dbReference type="GO" id="GO:0004674">
    <property type="term" value="F:protein serine/threonine kinase activity"/>
    <property type="evidence" value="ECO:0007669"/>
    <property type="project" value="UniProtKB-KW"/>
</dbReference>
<gene>
    <name evidence="6" type="ORF">T459_21031</name>
</gene>
<keyword evidence="7" id="KW-1185">Reference proteome</keyword>
<name>A0A2G2Z6A9_CAPAN</name>
<dbReference type="Gene3D" id="3.30.200.20">
    <property type="entry name" value="Phosphorylase Kinase, domain 1"/>
    <property type="match status" value="1"/>
</dbReference>
<comment type="catalytic activity">
    <reaction evidence="5">
        <text>L-seryl-[protein] + ATP = O-phospho-L-seryl-[protein] + ADP + H(+)</text>
        <dbReference type="Rhea" id="RHEA:17989"/>
        <dbReference type="Rhea" id="RHEA-COMP:9863"/>
        <dbReference type="Rhea" id="RHEA-COMP:11604"/>
        <dbReference type="ChEBI" id="CHEBI:15378"/>
        <dbReference type="ChEBI" id="CHEBI:29999"/>
        <dbReference type="ChEBI" id="CHEBI:30616"/>
        <dbReference type="ChEBI" id="CHEBI:83421"/>
        <dbReference type="ChEBI" id="CHEBI:456216"/>
        <dbReference type="EC" id="2.7.11.1"/>
    </reaction>
</comment>
<evidence type="ECO:0000256" key="1">
    <source>
        <dbReference type="ARBA" id="ARBA00012513"/>
    </source>
</evidence>
<dbReference type="EMBL" id="AYRZ02000007">
    <property type="protein sequence ID" value="PHT77509.1"/>
    <property type="molecule type" value="Genomic_DNA"/>
</dbReference>
<dbReference type="PANTHER" id="PTHR13902">
    <property type="entry name" value="SERINE/THREONINE-PROTEIN KINASE WNK WITH NO LYSINE -RELATED"/>
    <property type="match status" value="1"/>
</dbReference>
<dbReference type="SUPFAM" id="SSF56112">
    <property type="entry name" value="Protein kinase-like (PK-like)"/>
    <property type="match status" value="1"/>
</dbReference>
<evidence type="ECO:0000313" key="6">
    <source>
        <dbReference type="EMBL" id="PHT77509.1"/>
    </source>
</evidence>
<dbReference type="EC" id="2.7.11.1" evidence="1"/>
<organism evidence="6 7">
    <name type="scientific">Capsicum annuum</name>
    <name type="common">Capsicum pepper</name>
    <dbReference type="NCBI Taxonomy" id="4072"/>
    <lineage>
        <taxon>Eukaryota</taxon>
        <taxon>Viridiplantae</taxon>
        <taxon>Streptophyta</taxon>
        <taxon>Embryophyta</taxon>
        <taxon>Tracheophyta</taxon>
        <taxon>Spermatophyta</taxon>
        <taxon>Magnoliopsida</taxon>
        <taxon>eudicotyledons</taxon>
        <taxon>Gunneridae</taxon>
        <taxon>Pentapetalae</taxon>
        <taxon>asterids</taxon>
        <taxon>lamiids</taxon>
        <taxon>Solanales</taxon>
        <taxon>Solanaceae</taxon>
        <taxon>Solanoideae</taxon>
        <taxon>Capsiceae</taxon>
        <taxon>Capsicum</taxon>
    </lineage>
</organism>
<dbReference type="InterPro" id="IPR050588">
    <property type="entry name" value="WNK_Ser-Thr_kinase"/>
</dbReference>
<dbReference type="Gene3D" id="3.10.20.90">
    <property type="entry name" value="Phosphatidylinositol 3-kinase Catalytic Subunit, Chain A, domain 1"/>
    <property type="match status" value="1"/>
</dbReference>
<accession>A0A2G2Z6A9</accession>
<comment type="caution">
    <text evidence="6">The sequence shown here is derived from an EMBL/GenBank/DDBJ whole genome shotgun (WGS) entry which is preliminary data.</text>
</comment>
<dbReference type="STRING" id="4072.A0A2G2Z6A9"/>
<dbReference type="Gramene" id="PHT77509">
    <property type="protein sequence ID" value="PHT77509"/>
    <property type="gene ID" value="T459_21031"/>
</dbReference>
<evidence type="ECO:0000256" key="2">
    <source>
        <dbReference type="ARBA" id="ARBA00022527"/>
    </source>
</evidence>
<comment type="catalytic activity">
    <reaction evidence="4">
        <text>L-threonyl-[protein] + ATP = O-phospho-L-threonyl-[protein] + ADP + H(+)</text>
        <dbReference type="Rhea" id="RHEA:46608"/>
        <dbReference type="Rhea" id="RHEA-COMP:11060"/>
        <dbReference type="Rhea" id="RHEA-COMP:11605"/>
        <dbReference type="ChEBI" id="CHEBI:15378"/>
        <dbReference type="ChEBI" id="CHEBI:30013"/>
        <dbReference type="ChEBI" id="CHEBI:30616"/>
        <dbReference type="ChEBI" id="CHEBI:61977"/>
        <dbReference type="ChEBI" id="CHEBI:456216"/>
        <dbReference type="EC" id="2.7.11.1"/>
    </reaction>
</comment>
<dbReference type="InterPro" id="IPR011009">
    <property type="entry name" value="Kinase-like_dom_sf"/>
</dbReference>
<keyword evidence="3" id="KW-0808">Transferase</keyword>
<keyword evidence="2" id="KW-0723">Serine/threonine-protein kinase</keyword>
<proteinExistence type="predicted"/>
<dbReference type="AlphaFoldDB" id="A0A2G2Z6A9"/>
<reference evidence="6 7" key="1">
    <citation type="journal article" date="2014" name="Nat. Genet.">
        <title>Genome sequence of the hot pepper provides insights into the evolution of pungency in Capsicum species.</title>
        <authorList>
            <person name="Kim S."/>
            <person name="Park M."/>
            <person name="Yeom S.I."/>
            <person name="Kim Y.M."/>
            <person name="Lee J.M."/>
            <person name="Lee H.A."/>
            <person name="Seo E."/>
            <person name="Choi J."/>
            <person name="Cheong K."/>
            <person name="Kim K.T."/>
            <person name="Jung K."/>
            <person name="Lee G.W."/>
            <person name="Oh S.K."/>
            <person name="Bae C."/>
            <person name="Kim S.B."/>
            <person name="Lee H.Y."/>
            <person name="Kim S.Y."/>
            <person name="Kim M.S."/>
            <person name="Kang B.C."/>
            <person name="Jo Y.D."/>
            <person name="Yang H.B."/>
            <person name="Jeong H.J."/>
            <person name="Kang W.H."/>
            <person name="Kwon J.K."/>
            <person name="Shin C."/>
            <person name="Lim J.Y."/>
            <person name="Park J.H."/>
            <person name="Huh J.H."/>
            <person name="Kim J.S."/>
            <person name="Kim B.D."/>
            <person name="Cohen O."/>
            <person name="Paran I."/>
            <person name="Suh M.C."/>
            <person name="Lee S.B."/>
            <person name="Kim Y.K."/>
            <person name="Shin Y."/>
            <person name="Noh S.J."/>
            <person name="Park J."/>
            <person name="Seo Y.S."/>
            <person name="Kwon S.Y."/>
            <person name="Kim H.A."/>
            <person name="Park J.M."/>
            <person name="Kim H.J."/>
            <person name="Choi S.B."/>
            <person name="Bosland P.W."/>
            <person name="Reeves G."/>
            <person name="Jo S.H."/>
            <person name="Lee B.W."/>
            <person name="Cho H.T."/>
            <person name="Choi H.S."/>
            <person name="Lee M.S."/>
            <person name="Yu Y."/>
            <person name="Do Choi Y."/>
            <person name="Park B.S."/>
            <person name="van Deynze A."/>
            <person name="Ashrafi H."/>
            <person name="Hill T."/>
            <person name="Kim W.T."/>
            <person name="Pai H.S."/>
            <person name="Ahn H.K."/>
            <person name="Yeam I."/>
            <person name="Giovannoni J.J."/>
            <person name="Rose J.K."/>
            <person name="Sorensen I."/>
            <person name="Lee S.J."/>
            <person name="Kim R.W."/>
            <person name="Choi I.Y."/>
            <person name="Choi B.S."/>
            <person name="Lim J.S."/>
            <person name="Lee Y.H."/>
            <person name="Choi D."/>
        </authorList>
    </citation>
    <scope>NUCLEOTIDE SEQUENCE [LARGE SCALE GENOMIC DNA]</scope>
    <source>
        <strain evidence="7">cv. CM334</strain>
    </source>
</reference>
<dbReference type="SMR" id="A0A2G2Z6A9"/>
<dbReference type="Proteomes" id="UP000222542">
    <property type="component" value="Unassembled WGS sequence"/>
</dbReference>